<comment type="caution">
    <text evidence="8">The sequence shown here is derived from an EMBL/GenBank/DDBJ whole genome shotgun (WGS) entry which is preliminary data.</text>
</comment>
<dbReference type="InterPro" id="IPR036318">
    <property type="entry name" value="FAD-bd_PCMH-like_sf"/>
</dbReference>
<evidence type="ECO:0000256" key="3">
    <source>
        <dbReference type="ARBA" id="ARBA00022692"/>
    </source>
</evidence>
<dbReference type="InterPro" id="IPR040165">
    <property type="entry name" value="Diminuto-like"/>
</dbReference>
<dbReference type="AlphaFoldDB" id="A0A135UG17"/>
<feature type="domain" description="FAD-binding PCMH-type" evidence="7">
    <location>
        <begin position="4"/>
        <end position="177"/>
    </location>
</feature>
<evidence type="ECO:0000256" key="5">
    <source>
        <dbReference type="ARBA" id="ARBA00023002"/>
    </source>
</evidence>
<dbReference type="Proteomes" id="UP000070121">
    <property type="component" value="Unassembled WGS sequence"/>
</dbReference>
<proteinExistence type="predicted"/>
<dbReference type="GO" id="GO:0000246">
    <property type="term" value="F:Delta24(24-1) sterol reductase activity"/>
    <property type="evidence" value="ECO:0007669"/>
    <property type="project" value="TreeGrafter"/>
</dbReference>
<dbReference type="Gene3D" id="3.30.465.10">
    <property type="match status" value="1"/>
</dbReference>
<evidence type="ECO:0000313" key="8">
    <source>
        <dbReference type="EMBL" id="KXH59337.1"/>
    </source>
</evidence>
<organism evidence="8 9">
    <name type="scientific">Colletotrichum salicis</name>
    <dbReference type="NCBI Taxonomy" id="1209931"/>
    <lineage>
        <taxon>Eukaryota</taxon>
        <taxon>Fungi</taxon>
        <taxon>Dikarya</taxon>
        <taxon>Ascomycota</taxon>
        <taxon>Pezizomycotina</taxon>
        <taxon>Sordariomycetes</taxon>
        <taxon>Hypocreomycetidae</taxon>
        <taxon>Glomerellales</taxon>
        <taxon>Glomerellaceae</taxon>
        <taxon>Colletotrichum</taxon>
        <taxon>Colletotrichum acutatum species complex</taxon>
    </lineage>
</organism>
<keyword evidence="6" id="KW-0472">Membrane</keyword>
<reference evidence="8 9" key="1">
    <citation type="submission" date="2014-02" db="EMBL/GenBank/DDBJ databases">
        <title>The genome sequence of Colletotrichum salicis CBS 607.94.</title>
        <authorList>
            <person name="Baroncelli R."/>
            <person name="Thon M.R."/>
        </authorList>
    </citation>
    <scope>NUCLEOTIDE SEQUENCE [LARGE SCALE GENOMIC DNA]</scope>
    <source>
        <strain evidence="8 9">CBS 607.94</strain>
    </source>
</reference>
<evidence type="ECO:0000256" key="2">
    <source>
        <dbReference type="ARBA" id="ARBA00012405"/>
    </source>
</evidence>
<evidence type="ECO:0000259" key="7">
    <source>
        <dbReference type="PROSITE" id="PS51387"/>
    </source>
</evidence>
<dbReference type="GO" id="GO:0071949">
    <property type="term" value="F:FAD binding"/>
    <property type="evidence" value="ECO:0007669"/>
    <property type="project" value="InterPro"/>
</dbReference>
<gene>
    <name evidence="8" type="ORF">CSAL01_09142</name>
</gene>
<keyword evidence="9" id="KW-1185">Reference proteome</keyword>
<dbReference type="OrthoDB" id="415825at2759"/>
<dbReference type="GO" id="GO:0016020">
    <property type="term" value="C:membrane"/>
    <property type="evidence" value="ECO:0007669"/>
    <property type="project" value="UniProtKB-SubCell"/>
</dbReference>
<evidence type="ECO:0000256" key="4">
    <source>
        <dbReference type="ARBA" id="ARBA00022989"/>
    </source>
</evidence>
<dbReference type="PANTHER" id="PTHR10801:SF0">
    <property type="entry name" value="DELTA(24)-STEROL REDUCTASE"/>
    <property type="match status" value="1"/>
</dbReference>
<dbReference type="GO" id="GO:0050614">
    <property type="term" value="F:Delta24-sterol reductase activity"/>
    <property type="evidence" value="ECO:0007669"/>
    <property type="project" value="UniProtKB-EC"/>
</dbReference>
<dbReference type="SUPFAM" id="SSF56176">
    <property type="entry name" value="FAD-binding/transporter-associated domain-like"/>
    <property type="match status" value="1"/>
</dbReference>
<dbReference type="PANTHER" id="PTHR10801">
    <property type="entry name" value="24-DEHYDROCHOLESTEROL REDUCTASE"/>
    <property type="match status" value="1"/>
</dbReference>
<keyword evidence="5" id="KW-0560">Oxidoreductase</keyword>
<dbReference type="GO" id="GO:0008202">
    <property type="term" value="P:steroid metabolic process"/>
    <property type="evidence" value="ECO:0007669"/>
    <property type="project" value="TreeGrafter"/>
</dbReference>
<dbReference type="STRING" id="1209931.A0A135UG17"/>
<protein>
    <recommendedName>
        <fullName evidence="2">Delta(24)-sterol reductase</fullName>
        <ecNumber evidence="2">1.3.1.72</ecNumber>
    </recommendedName>
</protein>
<accession>A0A135UG17</accession>
<dbReference type="InterPro" id="IPR016166">
    <property type="entry name" value="FAD-bd_PCMH"/>
</dbReference>
<name>A0A135UG17_9PEZI</name>
<dbReference type="Pfam" id="PF01565">
    <property type="entry name" value="FAD_binding_4"/>
    <property type="match status" value="1"/>
</dbReference>
<dbReference type="EC" id="1.3.1.72" evidence="2"/>
<dbReference type="InterPro" id="IPR016169">
    <property type="entry name" value="FAD-bd_PCMH_sub2"/>
</dbReference>
<evidence type="ECO:0000256" key="6">
    <source>
        <dbReference type="ARBA" id="ARBA00023136"/>
    </source>
</evidence>
<keyword evidence="3" id="KW-0812">Transmembrane</keyword>
<sequence>MDERIEIEYHLLKHRRRVNIIAAKARRLARDGIKYRIYHKTTNSTRSSTREPEAIIDISGLDQIVSIDKRRRRAGVEPNVSMEALVTATLKHGLIPAVVPEFTGITVGGAFSGTALESSSFRYGHFGKSVSSVEVLLGKGNIVTASPIENSDLFSSLSGACGTLGICTIIEIKLVPARQFVELKYLPVHSAAEALNSIKYYTANTSFVDFVDGIMFGPNDGAVIIGTMTDEKKPGMLVARFSRAHDPWFALHLCAFSESRSIYKSSIITELVPIKDYLFRYDRAAFWMGIYGRNPNVFNSVTRFMLNPLMKAKSLYAGLHHSVQGQSFFIQDITLPENTVGAFIDWTNEKFGIYPLWICPVRVATDSSPRSNRHSIPDMLVNVGVWGLKTIRGPDDIPSLDGAEAFQECVRDNRAIEQATRDLGGAKMLYATNYYTEEEFWRIHDKEAHDELRDKWGASGLPSLWDKLGNPNPTYKEKSSRFNVVMKTLLKRNYLLKK</sequence>
<dbReference type="GO" id="GO:0005737">
    <property type="term" value="C:cytoplasm"/>
    <property type="evidence" value="ECO:0007669"/>
    <property type="project" value="TreeGrafter"/>
</dbReference>
<comment type="subcellular location">
    <subcellularLocation>
        <location evidence="1">Membrane</location>
        <topology evidence="1">Single-pass membrane protein</topology>
    </subcellularLocation>
</comment>
<dbReference type="InterPro" id="IPR006094">
    <property type="entry name" value="Oxid_FAD_bind_N"/>
</dbReference>
<dbReference type="PROSITE" id="PS51387">
    <property type="entry name" value="FAD_PCMH"/>
    <property type="match status" value="1"/>
</dbReference>
<dbReference type="EMBL" id="JFFI01001516">
    <property type="protein sequence ID" value="KXH59337.1"/>
    <property type="molecule type" value="Genomic_DNA"/>
</dbReference>
<evidence type="ECO:0000313" key="9">
    <source>
        <dbReference type="Proteomes" id="UP000070121"/>
    </source>
</evidence>
<keyword evidence="4" id="KW-1133">Transmembrane helix</keyword>
<evidence type="ECO:0000256" key="1">
    <source>
        <dbReference type="ARBA" id="ARBA00004167"/>
    </source>
</evidence>